<reference evidence="1" key="1">
    <citation type="submission" date="2018-02" db="EMBL/GenBank/DDBJ databases">
        <title>Rhizophora mucronata_Transcriptome.</title>
        <authorList>
            <person name="Meera S.P."/>
            <person name="Sreeshan A."/>
            <person name="Augustine A."/>
        </authorList>
    </citation>
    <scope>NUCLEOTIDE SEQUENCE</scope>
    <source>
        <tissue evidence="1">Leaf</tissue>
    </source>
</reference>
<organism evidence="1">
    <name type="scientific">Rhizophora mucronata</name>
    <name type="common">Asiatic mangrove</name>
    <dbReference type="NCBI Taxonomy" id="61149"/>
    <lineage>
        <taxon>Eukaryota</taxon>
        <taxon>Viridiplantae</taxon>
        <taxon>Streptophyta</taxon>
        <taxon>Embryophyta</taxon>
        <taxon>Tracheophyta</taxon>
        <taxon>Spermatophyta</taxon>
        <taxon>Magnoliopsida</taxon>
        <taxon>eudicotyledons</taxon>
        <taxon>Gunneridae</taxon>
        <taxon>Pentapetalae</taxon>
        <taxon>rosids</taxon>
        <taxon>fabids</taxon>
        <taxon>Malpighiales</taxon>
        <taxon>Rhizophoraceae</taxon>
        <taxon>Rhizophora</taxon>
    </lineage>
</organism>
<evidence type="ECO:0000313" key="1">
    <source>
        <dbReference type="EMBL" id="MBW92716.1"/>
    </source>
</evidence>
<dbReference type="EMBL" id="GGEC01012233">
    <property type="protein sequence ID" value="MBW92716.1"/>
    <property type="molecule type" value="Transcribed_RNA"/>
</dbReference>
<accession>A0A2P2JGW9</accession>
<protein>
    <submittedName>
        <fullName evidence="1">Uncharacterized protein</fullName>
    </submittedName>
</protein>
<sequence>MVRASHAQLR</sequence>
<proteinExistence type="predicted"/>
<name>A0A2P2JGW9_RHIMU</name>